<dbReference type="GO" id="GO:0071208">
    <property type="term" value="F:histone pre-mRNA DCP binding"/>
    <property type="evidence" value="ECO:0007669"/>
    <property type="project" value="TreeGrafter"/>
</dbReference>
<gene>
    <name evidence="1" type="ORF">OESDEN_01895</name>
</gene>
<organism evidence="1 2">
    <name type="scientific">Oesophagostomum dentatum</name>
    <name type="common">Nodular worm</name>
    <dbReference type="NCBI Taxonomy" id="61180"/>
    <lineage>
        <taxon>Eukaryota</taxon>
        <taxon>Metazoa</taxon>
        <taxon>Ecdysozoa</taxon>
        <taxon>Nematoda</taxon>
        <taxon>Chromadorea</taxon>
        <taxon>Rhabditida</taxon>
        <taxon>Rhabditina</taxon>
        <taxon>Rhabditomorpha</taxon>
        <taxon>Strongyloidea</taxon>
        <taxon>Strongylidae</taxon>
        <taxon>Oesophagostomum</taxon>
    </lineage>
</organism>
<reference evidence="1 2" key="1">
    <citation type="submission" date="2014-03" db="EMBL/GenBank/DDBJ databases">
        <title>Draft genome of the hookworm Oesophagostomum dentatum.</title>
        <authorList>
            <person name="Mitreva M."/>
        </authorList>
    </citation>
    <scope>NUCLEOTIDE SEQUENCE [LARGE SCALE GENOMIC DNA]</scope>
    <source>
        <strain evidence="1 2">OD-Hann</strain>
    </source>
</reference>
<evidence type="ECO:0008006" key="3">
    <source>
        <dbReference type="Google" id="ProtNLM"/>
    </source>
</evidence>
<dbReference type="GO" id="GO:0071254">
    <property type="term" value="C:cytoplasmic U snRNP body"/>
    <property type="evidence" value="ECO:0007669"/>
    <property type="project" value="TreeGrafter"/>
</dbReference>
<dbReference type="InterPro" id="IPR010920">
    <property type="entry name" value="LSM_dom_sf"/>
</dbReference>
<dbReference type="GO" id="GO:0006398">
    <property type="term" value="P:mRNA 3'-end processing by stem-loop binding and cleavage"/>
    <property type="evidence" value="ECO:0007669"/>
    <property type="project" value="TreeGrafter"/>
</dbReference>
<dbReference type="Proteomes" id="UP000053660">
    <property type="component" value="Unassembled WGS sequence"/>
</dbReference>
<evidence type="ECO:0000313" key="1">
    <source>
        <dbReference type="EMBL" id="KHJ98124.1"/>
    </source>
</evidence>
<dbReference type="SUPFAM" id="SSF50182">
    <property type="entry name" value="Sm-like ribonucleoproteins"/>
    <property type="match status" value="1"/>
</dbReference>
<name>A0A0B1TLN1_OESDE</name>
<evidence type="ECO:0000313" key="2">
    <source>
        <dbReference type="Proteomes" id="UP000053660"/>
    </source>
</evidence>
<keyword evidence="2" id="KW-1185">Reference proteome</keyword>
<dbReference type="PANTHER" id="PTHR21196">
    <property type="entry name" value="U7 SNRNA-ASSOCIATED SM-LIKE PROTEIN LSM10"/>
    <property type="match status" value="1"/>
</dbReference>
<dbReference type="EMBL" id="KN549354">
    <property type="protein sequence ID" value="KHJ98124.1"/>
    <property type="molecule type" value="Genomic_DNA"/>
</dbReference>
<dbReference type="AlphaFoldDB" id="A0A0B1TLN1"/>
<proteinExistence type="predicted"/>
<sequence>MADLLTLNFIKCSRGLDGIGILVECDHCLNLRIRKATVIRARKAERFDEFFVAGRHLRYVHLDHAVDAAKVIHKLSTPHRKAKGPLKNKAVATKDV</sequence>
<dbReference type="Gene3D" id="2.30.30.100">
    <property type="match status" value="1"/>
</dbReference>
<dbReference type="GO" id="GO:0071209">
    <property type="term" value="F:U7 snRNA binding"/>
    <property type="evidence" value="ECO:0007669"/>
    <property type="project" value="TreeGrafter"/>
</dbReference>
<dbReference type="OrthoDB" id="10256176at2759"/>
<dbReference type="GO" id="GO:0016604">
    <property type="term" value="C:nuclear body"/>
    <property type="evidence" value="ECO:0007669"/>
    <property type="project" value="TreeGrafter"/>
</dbReference>
<dbReference type="InterPro" id="IPR052840">
    <property type="entry name" value="U7_snRNA_Sm-like"/>
</dbReference>
<protein>
    <recommendedName>
        <fullName evidence="3">LSM domain-containing protein</fullName>
    </recommendedName>
</protein>
<accession>A0A0B1TLN1</accession>
<dbReference type="PANTHER" id="PTHR21196:SF1">
    <property type="entry name" value="U7 SNRNA-ASSOCIATED SM-LIKE PROTEIN LSM10"/>
    <property type="match status" value="1"/>
</dbReference>